<keyword evidence="1" id="KW-1133">Transmembrane helix</keyword>
<dbReference type="EMBL" id="ML734963">
    <property type="protein sequence ID" value="KAB8206410.1"/>
    <property type="molecule type" value="Genomic_DNA"/>
</dbReference>
<organism evidence="2 3">
    <name type="scientific">Aspergillus parasiticus</name>
    <dbReference type="NCBI Taxonomy" id="5067"/>
    <lineage>
        <taxon>Eukaryota</taxon>
        <taxon>Fungi</taxon>
        <taxon>Dikarya</taxon>
        <taxon>Ascomycota</taxon>
        <taxon>Pezizomycotina</taxon>
        <taxon>Eurotiomycetes</taxon>
        <taxon>Eurotiomycetidae</taxon>
        <taxon>Eurotiales</taxon>
        <taxon>Aspergillaceae</taxon>
        <taxon>Aspergillus</taxon>
        <taxon>Aspergillus subgen. Circumdati</taxon>
    </lineage>
</organism>
<keyword evidence="1" id="KW-0472">Membrane</keyword>
<feature type="transmembrane region" description="Helical" evidence="1">
    <location>
        <begin position="96"/>
        <end position="118"/>
    </location>
</feature>
<proteinExistence type="predicted"/>
<sequence>MLMGQGDYVSCISYFQRVRYMIGLRMYMLKYETIHLSTFAGLLGLATVSTSPPPIIYASRDNLRNIHGVTSANITSHARAKHIAGIDICQPCLGNFLLVLVILFCFVFSFPFSTCSYFT</sequence>
<accession>A0A5N6DQH8</accession>
<evidence type="ECO:0000313" key="3">
    <source>
        <dbReference type="Proteomes" id="UP000326532"/>
    </source>
</evidence>
<dbReference type="Proteomes" id="UP000326532">
    <property type="component" value="Unassembled WGS sequence"/>
</dbReference>
<keyword evidence="3" id="KW-1185">Reference proteome</keyword>
<name>A0A5N6DQH8_ASPPA</name>
<reference evidence="2 3" key="1">
    <citation type="submission" date="2019-04" db="EMBL/GenBank/DDBJ databases">
        <title>Fungal friends and foes A comparative genomics study of 23 Aspergillus species from section Flavi.</title>
        <authorList>
            <consortium name="DOE Joint Genome Institute"/>
            <person name="Kjaerbolling I."/>
            <person name="Vesth T.C."/>
            <person name="Frisvad J.C."/>
            <person name="Nybo J.L."/>
            <person name="Theobald S."/>
            <person name="Kildgaard S."/>
            <person name="Petersen T.I."/>
            <person name="Kuo A."/>
            <person name="Sato A."/>
            <person name="Lyhne E.K."/>
            <person name="Kogle M.E."/>
            <person name="Wiebenga A."/>
            <person name="Kun R.S."/>
            <person name="Lubbers R.J."/>
            <person name="Makela M.R."/>
            <person name="Barry K."/>
            <person name="Chovatia M."/>
            <person name="Clum A."/>
            <person name="Daum C."/>
            <person name="Haridas S."/>
            <person name="He G."/>
            <person name="LaButti K."/>
            <person name="Lipzen A."/>
            <person name="Mondo S."/>
            <person name="Pangilinan J."/>
            <person name="Riley R."/>
            <person name="Salamov A."/>
            <person name="Simmons B.A."/>
            <person name="Magnuson J.K."/>
            <person name="Henrissat B."/>
            <person name="Mortensen U.H."/>
            <person name="Larsen T.O."/>
            <person name="De vries R.P."/>
            <person name="Grigoriev I.V."/>
            <person name="Machida M."/>
            <person name="Baker S.E."/>
            <person name="Andersen M.R."/>
        </authorList>
    </citation>
    <scope>NUCLEOTIDE SEQUENCE [LARGE SCALE GENOMIC DNA]</scope>
    <source>
        <strain evidence="2 3">CBS 117618</strain>
    </source>
</reference>
<protein>
    <submittedName>
        <fullName evidence="2">Uncharacterized protein</fullName>
    </submittedName>
</protein>
<dbReference type="VEuPathDB" id="FungiDB:BDV34DRAFT_81251"/>
<keyword evidence="1" id="KW-0812">Transmembrane</keyword>
<evidence type="ECO:0000313" key="2">
    <source>
        <dbReference type="EMBL" id="KAB8206410.1"/>
    </source>
</evidence>
<gene>
    <name evidence="2" type="ORF">BDV34DRAFT_81251</name>
</gene>
<dbReference type="AlphaFoldDB" id="A0A5N6DQH8"/>
<evidence type="ECO:0000256" key="1">
    <source>
        <dbReference type="SAM" id="Phobius"/>
    </source>
</evidence>